<dbReference type="CTD" id="446894"/>
<accession>A0A8J1MU40</accession>
<dbReference type="GO" id="GO:1901647">
    <property type="term" value="P:positive regulation of synoviocyte proliferation"/>
    <property type="evidence" value="ECO:0000318"/>
    <property type="project" value="GO_Central"/>
</dbReference>
<dbReference type="PANTHER" id="PTHR23424">
    <property type="entry name" value="SERUM AMYLOID A"/>
    <property type="match status" value="1"/>
</dbReference>
<evidence type="ECO:0000256" key="3">
    <source>
        <dbReference type="ARBA" id="ARBA00038401"/>
    </source>
</evidence>
<evidence type="ECO:0000256" key="1">
    <source>
        <dbReference type="ARBA" id="ARBA00004123"/>
    </source>
</evidence>
<dbReference type="RefSeq" id="XP_041445272.1">
    <property type="nucleotide sequence ID" value="XM_041589338.1"/>
</dbReference>
<reference evidence="6" key="1">
    <citation type="submission" date="2025-08" db="UniProtKB">
        <authorList>
            <consortium name="RefSeq"/>
        </authorList>
    </citation>
    <scope>IDENTIFICATION</scope>
    <source>
        <strain evidence="6">J_2021</strain>
        <tissue evidence="6">Erythrocytes</tissue>
    </source>
</reference>
<feature type="region of interest" description="Disordered" evidence="4">
    <location>
        <begin position="153"/>
        <end position="194"/>
    </location>
</feature>
<organism evidence="5 6">
    <name type="scientific">Xenopus laevis</name>
    <name type="common">African clawed frog</name>
    <dbReference type="NCBI Taxonomy" id="8355"/>
    <lineage>
        <taxon>Eukaryota</taxon>
        <taxon>Metazoa</taxon>
        <taxon>Chordata</taxon>
        <taxon>Craniata</taxon>
        <taxon>Vertebrata</taxon>
        <taxon>Euteleostomi</taxon>
        <taxon>Amphibia</taxon>
        <taxon>Batrachia</taxon>
        <taxon>Anura</taxon>
        <taxon>Pipoidea</taxon>
        <taxon>Pipidae</taxon>
        <taxon>Xenopodinae</taxon>
        <taxon>Xenopus</taxon>
        <taxon>Xenopus</taxon>
    </lineage>
</organism>
<feature type="compositionally biased region" description="Basic and acidic residues" evidence="4">
    <location>
        <begin position="155"/>
        <end position="165"/>
    </location>
</feature>
<dbReference type="InterPro" id="IPR052464">
    <property type="entry name" value="Synovial_Prolif_Regulator"/>
</dbReference>
<feature type="compositionally biased region" description="Acidic residues" evidence="4">
    <location>
        <begin position="184"/>
        <end position="194"/>
    </location>
</feature>
<evidence type="ECO:0000313" key="5">
    <source>
        <dbReference type="Proteomes" id="UP000186698"/>
    </source>
</evidence>
<keyword evidence="5" id="KW-1185">Reference proteome</keyword>
<comment type="subcellular location">
    <subcellularLocation>
        <location evidence="1">Nucleus</location>
    </subcellularLocation>
</comment>
<proteinExistence type="inferred from homology"/>
<dbReference type="Proteomes" id="UP000186698">
    <property type="component" value="Chromosome 4L"/>
</dbReference>
<dbReference type="GO" id="GO:0005654">
    <property type="term" value="C:nucleoplasm"/>
    <property type="evidence" value="ECO:0000318"/>
    <property type="project" value="GO_Central"/>
</dbReference>
<sequence length="661" mass="73259">MWPQRSVPCGPPEACPVWPPRGLSRVAPQRPVPCGPPEACPVWPPRGLSRVAPRGLSRVAPQRCGPPEVCPVWPPEVCPVWPPEACPVWPPRGLSRVAPRGLSRVAPQRSVPCGPPEVCPVWPPEVCPVWPPEVCPVWPPEVCPVWPPRGLSRVAPRENHNKDSSPRLPGESGTMDRNPSPPSSDDEEAPEDDSIGDTVYSKHWFFSTLTRLIEEVSGGESSAEQETETAVDLDEELESEICKVWDMSMNQDVALFLQEFKAPEILLGIIVKSKCCRLTEICVGILGNMSCFQEPCLTISNNESLGEVALLLLSDPDPPTLLETSRLLLTCLSQAEVAGTWAERFRKHPSVRDNLCFIMYSSTNVDLLLKVGQLLDRLFDMDEDLMLSWIQRDFRESNSVTDNAEDTAAPLEMVPCLLEATKLLRSESPKGLDTYLHILHLLTTTQIGTQAIVQSPDGGEEMWEFLSDLTCNDLCQPNDPPLVVQEQKSLLSSVLAVLSTMFVSQEKQRQRRERSSLEPRSAGGAVVLKSYRKHCWLSQEGGALPLISSLSRVLENLEECQKKCSEDKAHESPDARQDDFYLQVVKDVSCEFLSNILSELSKDDILQGISLGHITEQRCLCALRNLLPLYSQSVSSFLVALGEADRTLADTLQRETSVLAE</sequence>
<evidence type="ECO:0000256" key="4">
    <source>
        <dbReference type="SAM" id="MobiDB-lite"/>
    </source>
</evidence>
<dbReference type="AlphaFoldDB" id="A0A8J1MU40"/>
<name>A0A8J1MU40_XENLA</name>
<protein>
    <submittedName>
        <fullName evidence="6">Protein saal1 isoform X3</fullName>
    </submittedName>
</protein>
<evidence type="ECO:0000256" key="2">
    <source>
        <dbReference type="ARBA" id="ARBA00023242"/>
    </source>
</evidence>
<dbReference type="PANTHER" id="PTHR23424:SF23">
    <property type="entry name" value="PROTEIN SAAL1"/>
    <property type="match status" value="1"/>
</dbReference>
<dbReference type="OrthoDB" id="2156856at2759"/>
<keyword evidence="2" id="KW-0539">Nucleus</keyword>
<evidence type="ECO:0000313" key="6">
    <source>
        <dbReference type="RefSeq" id="XP_041445272.1"/>
    </source>
</evidence>
<gene>
    <name evidence="6" type="primary">saal1.L</name>
    <name evidence="6" type="synonym">saal1</name>
</gene>
<comment type="similarity">
    <text evidence="3">Belongs to the SAAL1 family.</text>
</comment>
<dbReference type="GeneID" id="446894"/>